<accession>A0AB34KCG1</accession>
<evidence type="ECO:0000256" key="5">
    <source>
        <dbReference type="ARBA" id="ARBA00023004"/>
    </source>
</evidence>
<sequence>MAAYALLLHGKLGDWRLSATETPAPAHPNATSARQRSFARFTHASLWRHAVLATRRLAPLAVVVHSWNPELRALLDGAYAPNASAHEPALPLDKVASQHASLRRALAMLRQLPGARPALVMVARLDLLLFSDVALPLLPATPHSLYLPHHCVSARVRLPSALAALEGRVRRRACSGQPTARRLVPPQLSRYASKGSRRLERQDDFRLFVLDYFFIASYPVALSFGEIAPKLDEYREAIRRHVRGQFFPWWSHVVWSWHIRTVLAARGVRPRFILQHEVDFTLARFWRYGSDCIVPVPSVNPAADLAFRDATQIVSLQLGANGTSFVYPQLEGDILKDQCPSPMVEGTLVAPLHLRAKWAVPVLVVASAVLLAELARACTGIWVRSSPSLRVESNGGGAHLFTPGESWQEELHRHFPAARRIGLWDADGVERTWSELVDGESRSGGPLPVAEEVYNRTLYAVVDEYPFVWPMRENDEPRLIELGDERPVRLHALSSRPRVLVADAVLSAEECEVVQRMAMPRMQERLLSKSSCLIRSLLSAHHSCVWHRKASSTHRVLQQWRVGNGIRIRRLAALARVHLDGAENMQVIHYQIDEHFHYHSDSIGSPQVEGRALTALVYLNDGFEACALSSTVDLAIHNVQHVRERYGGCTTQEGLSVTPTRGSVLLFYNLLPNSAVMDYFSWHGSCDVRHGEKWAANFWFRLDMMRRMYNLTGVRPQINGRSWIRVT</sequence>
<dbReference type="Proteomes" id="UP001515480">
    <property type="component" value="Unassembled WGS sequence"/>
</dbReference>
<proteinExistence type="predicted"/>
<reference evidence="7 8" key="1">
    <citation type="journal article" date="2024" name="Science">
        <title>Giant polyketide synthase enzymes in the biosynthesis of giant marine polyether toxins.</title>
        <authorList>
            <person name="Fallon T.R."/>
            <person name="Shende V.V."/>
            <person name="Wierzbicki I.H."/>
            <person name="Pendleton A.L."/>
            <person name="Watervoot N.F."/>
            <person name="Auber R.P."/>
            <person name="Gonzalez D.J."/>
            <person name="Wisecaver J.H."/>
            <person name="Moore B.S."/>
        </authorList>
    </citation>
    <scope>NUCLEOTIDE SEQUENCE [LARGE SCALE GENOMIC DNA]</scope>
    <source>
        <strain evidence="7 8">12B1</strain>
    </source>
</reference>
<dbReference type="GO" id="GO:0004656">
    <property type="term" value="F:procollagen-proline 4-dioxygenase activity"/>
    <property type="evidence" value="ECO:0007669"/>
    <property type="project" value="TreeGrafter"/>
</dbReference>
<evidence type="ECO:0000259" key="6">
    <source>
        <dbReference type="PROSITE" id="PS51471"/>
    </source>
</evidence>
<gene>
    <name evidence="7" type="ORF">AB1Y20_001056</name>
</gene>
<dbReference type="PANTHER" id="PTHR10869:SF246">
    <property type="entry name" value="TRANSMEMBRANE PROLYL 4-HYDROXYLASE"/>
    <property type="match status" value="1"/>
</dbReference>
<protein>
    <recommendedName>
        <fullName evidence="6">Fe2OG dioxygenase domain-containing protein</fullName>
    </recommendedName>
</protein>
<dbReference type="SMART" id="SM00702">
    <property type="entry name" value="P4Hc"/>
    <property type="match status" value="1"/>
</dbReference>
<dbReference type="InterPro" id="IPR045054">
    <property type="entry name" value="P4HA-like"/>
</dbReference>
<evidence type="ECO:0000256" key="1">
    <source>
        <dbReference type="ARBA" id="ARBA00001961"/>
    </source>
</evidence>
<dbReference type="GO" id="GO:0005783">
    <property type="term" value="C:endoplasmic reticulum"/>
    <property type="evidence" value="ECO:0007669"/>
    <property type="project" value="TreeGrafter"/>
</dbReference>
<name>A0AB34KCG1_PRYPA</name>
<dbReference type="GO" id="GO:0031418">
    <property type="term" value="F:L-ascorbic acid binding"/>
    <property type="evidence" value="ECO:0007669"/>
    <property type="project" value="InterPro"/>
</dbReference>
<dbReference type="PANTHER" id="PTHR10869">
    <property type="entry name" value="PROLYL 4-HYDROXYLASE ALPHA SUBUNIT"/>
    <property type="match status" value="1"/>
</dbReference>
<dbReference type="Gene3D" id="2.60.120.620">
    <property type="entry name" value="q2cbj1_9rhob like domain"/>
    <property type="match status" value="1"/>
</dbReference>
<evidence type="ECO:0000256" key="2">
    <source>
        <dbReference type="ARBA" id="ARBA00022723"/>
    </source>
</evidence>
<evidence type="ECO:0000313" key="8">
    <source>
        <dbReference type="Proteomes" id="UP001515480"/>
    </source>
</evidence>
<keyword evidence="2" id="KW-0479">Metal-binding</keyword>
<evidence type="ECO:0000256" key="3">
    <source>
        <dbReference type="ARBA" id="ARBA00022964"/>
    </source>
</evidence>
<dbReference type="InterPro" id="IPR044862">
    <property type="entry name" value="Pro_4_hyd_alph_FE2OG_OXY"/>
</dbReference>
<keyword evidence="8" id="KW-1185">Reference proteome</keyword>
<evidence type="ECO:0000256" key="4">
    <source>
        <dbReference type="ARBA" id="ARBA00023002"/>
    </source>
</evidence>
<evidence type="ECO:0000313" key="7">
    <source>
        <dbReference type="EMBL" id="KAL1530140.1"/>
    </source>
</evidence>
<organism evidence="7 8">
    <name type="scientific">Prymnesium parvum</name>
    <name type="common">Toxic golden alga</name>
    <dbReference type="NCBI Taxonomy" id="97485"/>
    <lineage>
        <taxon>Eukaryota</taxon>
        <taxon>Haptista</taxon>
        <taxon>Haptophyta</taxon>
        <taxon>Prymnesiophyceae</taxon>
        <taxon>Prymnesiales</taxon>
        <taxon>Prymnesiaceae</taxon>
        <taxon>Prymnesium</taxon>
    </lineage>
</organism>
<keyword evidence="4" id="KW-0560">Oxidoreductase</keyword>
<keyword evidence="5" id="KW-0408">Iron</keyword>
<feature type="domain" description="Fe2OG dioxygenase" evidence="6">
    <location>
        <begin position="581"/>
        <end position="702"/>
    </location>
</feature>
<dbReference type="PROSITE" id="PS51471">
    <property type="entry name" value="FE2OG_OXY"/>
    <property type="match status" value="1"/>
</dbReference>
<dbReference type="AlphaFoldDB" id="A0AB34KCG1"/>
<comment type="cofactor">
    <cofactor evidence="1">
        <name>L-ascorbate</name>
        <dbReference type="ChEBI" id="CHEBI:38290"/>
    </cofactor>
</comment>
<keyword evidence="3" id="KW-0223">Dioxygenase</keyword>
<dbReference type="InterPro" id="IPR005123">
    <property type="entry name" value="Oxoglu/Fe-dep_dioxygenase_dom"/>
</dbReference>
<dbReference type="Pfam" id="PF13640">
    <property type="entry name" value="2OG-FeII_Oxy_3"/>
    <property type="match status" value="1"/>
</dbReference>
<dbReference type="InterPro" id="IPR006620">
    <property type="entry name" value="Pro_4_hyd_alph"/>
</dbReference>
<comment type="caution">
    <text evidence="7">The sequence shown here is derived from an EMBL/GenBank/DDBJ whole genome shotgun (WGS) entry which is preliminary data.</text>
</comment>
<dbReference type="EMBL" id="JBGBPQ010000001">
    <property type="protein sequence ID" value="KAL1530140.1"/>
    <property type="molecule type" value="Genomic_DNA"/>
</dbReference>
<dbReference type="GO" id="GO:0005506">
    <property type="term" value="F:iron ion binding"/>
    <property type="evidence" value="ECO:0007669"/>
    <property type="project" value="InterPro"/>
</dbReference>